<keyword evidence="8 11" id="KW-0378">Hydrolase</keyword>
<reference evidence="13 14" key="1">
    <citation type="submission" date="2023-02" db="EMBL/GenBank/DDBJ databases">
        <title>The predominant lactic acid bacteria and yeasts involved in the spontaneous fermentation of millet during the production of the traditional porridge Hausa koko in Ghana.</title>
        <authorList>
            <person name="Atter A."/>
            <person name="Diaz M."/>
        </authorList>
    </citation>
    <scope>NUCLEOTIDE SEQUENCE [LARGE SCALE GENOMIC DNA]</scope>
    <source>
        <strain evidence="13 14">FI11640</strain>
    </source>
</reference>
<dbReference type="InterPro" id="IPR040980">
    <property type="entry name" value="SWI2_SNF2"/>
</dbReference>
<evidence type="ECO:0000256" key="3">
    <source>
        <dbReference type="ARBA" id="ARBA00011296"/>
    </source>
</evidence>
<dbReference type="Gene3D" id="3.40.50.300">
    <property type="entry name" value="P-loop containing nucleotide triphosphate hydrolases"/>
    <property type="match status" value="2"/>
</dbReference>
<dbReference type="InterPro" id="IPR022625">
    <property type="entry name" value="TypeI_RM_Rsu_C"/>
</dbReference>
<gene>
    <name evidence="13" type="ORF">PS435_10530</name>
</gene>
<evidence type="ECO:0000256" key="8">
    <source>
        <dbReference type="ARBA" id="ARBA00022801"/>
    </source>
</evidence>
<dbReference type="SMART" id="SM00487">
    <property type="entry name" value="DEXDc"/>
    <property type="match status" value="1"/>
</dbReference>
<protein>
    <recommendedName>
        <fullName evidence="11">Type I restriction enzyme endonuclease subunit</fullName>
        <shortName evidence="11">R protein</shortName>
        <ecNumber evidence="11">3.1.21.3</ecNumber>
    </recommendedName>
    <alternativeName>
        <fullName evidence="11">Type-1 restriction enzyme R protein</fullName>
    </alternativeName>
</protein>
<evidence type="ECO:0000256" key="2">
    <source>
        <dbReference type="ARBA" id="ARBA00008598"/>
    </source>
</evidence>
<keyword evidence="7 13" id="KW-0255">Endonuclease</keyword>
<dbReference type="Gene3D" id="1.20.58.910">
    <property type="match status" value="1"/>
</dbReference>
<dbReference type="PANTHER" id="PTHR30195:SF16">
    <property type="entry name" value="TYPE I RESTRICTION ENZYME ENDONUCLEASE SUBUNIT"/>
    <property type="match status" value="1"/>
</dbReference>
<accession>A0ABU7T169</accession>
<evidence type="ECO:0000256" key="5">
    <source>
        <dbReference type="ARBA" id="ARBA00022741"/>
    </source>
</evidence>
<comment type="subunit">
    <text evidence="3 11">The type I restriction/modification system is composed of three polypeptides R, M and S.</text>
</comment>
<name>A0ABU7T169_9LACO</name>
<comment type="function">
    <text evidence="11">Subunit R is required for both nuclease and ATPase activities, but not for modification.</text>
</comment>
<dbReference type="PROSITE" id="PS51192">
    <property type="entry name" value="HELICASE_ATP_BIND_1"/>
    <property type="match status" value="1"/>
</dbReference>
<dbReference type="Pfam" id="PF12008">
    <property type="entry name" value="EcoR124_C"/>
    <property type="match status" value="1"/>
</dbReference>
<comment type="catalytic activity">
    <reaction evidence="1 11">
        <text>Endonucleolytic cleavage of DNA to give random double-stranded fragments with terminal 5'-phosphates, ATP is simultaneously hydrolyzed.</text>
        <dbReference type="EC" id="3.1.21.3"/>
    </reaction>
</comment>
<dbReference type="CDD" id="cd18800">
    <property type="entry name" value="SF2_C_EcoR124I-like"/>
    <property type="match status" value="1"/>
</dbReference>
<dbReference type="InterPro" id="IPR007409">
    <property type="entry name" value="Restrct_endonuc_type1_HsdR_N"/>
</dbReference>
<evidence type="ECO:0000256" key="6">
    <source>
        <dbReference type="ARBA" id="ARBA00022747"/>
    </source>
</evidence>
<dbReference type="PANTHER" id="PTHR30195">
    <property type="entry name" value="TYPE I SITE-SPECIFIC DEOXYRIBONUCLEASE PROTEIN SUBUNIT M AND R"/>
    <property type="match status" value="1"/>
</dbReference>
<comment type="similarity">
    <text evidence="2 11">Belongs to the HsdR family.</text>
</comment>
<dbReference type="EC" id="3.1.21.3" evidence="11"/>
<dbReference type="Gene3D" id="3.90.1570.50">
    <property type="match status" value="1"/>
</dbReference>
<organism evidence="13 14">
    <name type="scientific">Schleiferilactobacillus harbinensis</name>
    <dbReference type="NCBI Taxonomy" id="304207"/>
    <lineage>
        <taxon>Bacteria</taxon>
        <taxon>Bacillati</taxon>
        <taxon>Bacillota</taxon>
        <taxon>Bacilli</taxon>
        <taxon>Lactobacillales</taxon>
        <taxon>Lactobacillaceae</taxon>
        <taxon>Schleiferilactobacillus</taxon>
    </lineage>
</organism>
<dbReference type="InterPro" id="IPR004473">
    <property type="entry name" value="Restrct_endonuc_typeI_HsdR"/>
</dbReference>
<sequence length="960" mass="111155">MGKDYQSEAQLEESLLQCLRSVGYQQVVIPDEDALYAHFREILNQRNADRLKGTPLSDKEFQRALNQMIGSRSFFEIAQILRGNDTQPTGKVSIQRDDNSPLYLEFFDGRTWAANVWEVTHQLTIKGVHENRYDVIILVNGLPLVQIELKRSDVDFTQAFNQIIRYKRETQREVPILRLVQMYVVSNGYETRYFANGDGNLNSKFMFYWTNVKNDWINTLRCFAVDFLEPHRLHSVIARYTIFDSANQKMLVMRPYQIYATEAIIRQAKQHPDENGFVWHTTGSGKTITSFKAARLLSQTTDAEKVIFLIDRADLDAQTAKNFDSYLPATTGGGPALDRTDDTATLVKQLQSLDNPLIVTTIQKLSNAVKNDRYKRVLTQYHDKKVAFIEDECHRSQFGKMRKDVNHWFQNAQHFGFTGTPIFKENVGADGRTTKDLYDKKLHQYLIRDAVRDGNVLGFAVQYINTIKGKEIETEDDEQVNTINTREVYENPKRIELIAEHILLNHDRTTKSRMYNAILTVPNTRIALAYYDMFRKLDPKHRLNVTTIYTWTANEDDNEEHQGTDDATSRLGLDRVIHDYNTYYHTDFSTEDFKKYFADVSKRMKEHDSRTPDQNIDVLIVVNMFLTGFDSPKLSTLYVDRYLKWHTLLQAFSRTNRVETDSKPFGNIIAYRNLKHDTDEAIKLFSGGTGAANFLAPSYDELKGDFTDAIHKLRQVAPTIDSVNDLYNVGDEAIKGFVLAFRDVLRIYNKLRVYDDFDWDQFAPTFTNQDMHEYRGRYFAAYEQLKKNRSDKIVGSVLDDIDFEINLIQQDKIDVQYIVNLIKSIDLGSKENRDSDSQRIRHMIDNADSSELKAKSKLLKEFLDKEIPNLKPNANIGDALTKFLEESRQKDIQSFARKNKIPQELITEQMADYQFYGRADDADIMNQLGKVPDLGFLQRRNLKQAVIDFVSDAINNYTLS</sequence>
<keyword evidence="6 11" id="KW-0680">Restriction system</keyword>
<evidence type="ECO:0000256" key="7">
    <source>
        <dbReference type="ARBA" id="ARBA00022759"/>
    </source>
</evidence>
<evidence type="ECO:0000256" key="10">
    <source>
        <dbReference type="ARBA" id="ARBA00023125"/>
    </source>
</evidence>
<dbReference type="InterPro" id="IPR051268">
    <property type="entry name" value="Type-I_R_enzyme_R_subunit"/>
</dbReference>
<keyword evidence="5 11" id="KW-0547">Nucleotide-binding</keyword>
<dbReference type="SUPFAM" id="SSF52540">
    <property type="entry name" value="P-loop containing nucleoside triphosphate hydrolases"/>
    <property type="match status" value="1"/>
</dbReference>
<evidence type="ECO:0000256" key="1">
    <source>
        <dbReference type="ARBA" id="ARBA00000851"/>
    </source>
</evidence>
<comment type="caution">
    <text evidence="13">The sequence shown here is derived from an EMBL/GenBank/DDBJ whole genome shotgun (WGS) entry which is preliminary data.</text>
</comment>
<keyword evidence="14" id="KW-1185">Reference proteome</keyword>
<evidence type="ECO:0000256" key="11">
    <source>
        <dbReference type="RuleBase" id="RU364115"/>
    </source>
</evidence>
<dbReference type="Pfam" id="PF22679">
    <property type="entry name" value="T1R_D3-like"/>
    <property type="match status" value="1"/>
</dbReference>
<dbReference type="RefSeq" id="WP_331244015.1">
    <property type="nucleotide sequence ID" value="NZ_JAQSGJ010000030.1"/>
</dbReference>
<evidence type="ECO:0000256" key="9">
    <source>
        <dbReference type="ARBA" id="ARBA00022840"/>
    </source>
</evidence>
<dbReference type="Pfam" id="PF18766">
    <property type="entry name" value="SWI2_SNF2"/>
    <property type="match status" value="1"/>
</dbReference>
<dbReference type="EMBL" id="JAQSGK010000030">
    <property type="protein sequence ID" value="MEE6716292.1"/>
    <property type="molecule type" value="Genomic_DNA"/>
</dbReference>
<keyword evidence="4" id="KW-0540">Nuclease</keyword>
<keyword evidence="9 11" id="KW-0067">ATP-binding</keyword>
<proteinExistence type="inferred from homology"/>
<evidence type="ECO:0000256" key="4">
    <source>
        <dbReference type="ARBA" id="ARBA00022722"/>
    </source>
</evidence>
<keyword evidence="10 11" id="KW-0238">DNA-binding</keyword>
<dbReference type="Proteomes" id="UP001330016">
    <property type="component" value="Unassembled WGS sequence"/>
</dbReference>
<dbReference type="NCBIfam" id="TIGR00348">
    <property type="entry name" value="hsdR"/>
    <property type="match status" value="1"/>
</dbReference>
<dbReference type="GO" id="GO:0004519">
    <property type="term" value="F:endonuclease activity"/>
    <property type="evidence" value="ECO:0007669"/>
    <property type="project" value="UniProtKB-KW"/>
</dbReference>
<dbReference type="InterPro" id="IPR055180">
    <property type="entry name" value="HsdR_RecA-like_helicase_dom_2"/>
</dbReference>
<evidence type="ECO:0000259" key="12">
    <source>
        <dbReference type="PROSITE" id="PS51192"/>
    </source>
</evidence>
<dbReference type="Pfam" id="PF04313">
    <property type="entry name" value="HSDR_N"/>
    <property type="match status" value="1"/>
</dbReference>
<evidence type="ECO:0000313" key="14">
    <source>
        <dbReference type="Proteomes" id="UP001330016"/>
    </source>
</evidence>
<dbReference type="CDD" id="cd22332">
    <property type="entry name" value="HsdR_N"/>
    <property type="match status" value="1"/>
</dbReference>
<evidence type="ECO:0000313" key="13">
    <source>
        <dbReference type="EMBL" id="MEE6716292.1"/>
    </source>
</evidence>
<feature type="domain" description="Helicase ATP-binding" evidence="12">
    <location>
        <begin position="267"/>
        <end position="422"/>
    </location>
</feature>
<dbReference type="InterPro" id="IPR014001">
    <property type="entry name" value="Helicase_ATP-bd"/>
</dbReference>
<dbReference type="InterPro" id="IPR027417">
    <property type="entry name" value="P-loop_NTPase"/>
</dbReference>